<comment type="similarity">
    <text evidence="2 6">Belongs to the nematode receptor-like protein srg family.</text>
</comment>
<dbReference type="GO" id="GO:0016020">
    <property type="term" value="C:membrane"/>
    <property type="evidence" value="ECO:0007669"/>
    <property type="project" value="UniProtKB-SubCell"/>
</dbReference>
<evidence type="ECO:0000313" key="9">
    <source>
        <dbReference type="WBParaSite" id="NBR_0002043901-mRNA-1"/>
    </source>
</evidence>
<feature type="transmembrane region" description="Helical" evidence="6">
    <location>
        <begin position="149"/>
        <end position="172"/>
    </location>
</feature>
<dbReference type="EMBL" id="UYSL01025146">
    <property type="protein sequence ID" value="VDL84177.1"/>
    <property type="molecule type" value="Genomic_DNA"/>
</dbReference>
<keyword evidence="8" id="KW-1185">Reference proteome</keyword>
<feature type="transmembrane region" description="Helical" evidence="6">
    <location>
        <begin position="26"/>
        <end position="51"/>
    </location>
</feature>
<comment type="caution">
    <text evidence="6">Lacks conserved residue(s) required for the propagation of feature annotation.</text>
</comment>
<dbReference type="PANTHER" id="PTHR31627:SF16">
    <property type="entry name" value="SERPENTINE RECEPTOR CLASS GAMMA-69"/>
    <property type="match status" value="1"/>
</dbReference>
<name>A0A0N4YT67_NIPBR</name>
<dbReference type="GO" id="GO:0004888">
    <property type="term" value="F:transmembrane signaling receptor activity"/>
    <property type="evidence" value="ECO:0007669"/>
    <property type="project" value="InterPro"/>
</dbReference>
<dbReference type="PANTHER" id="PTHR31627">
    <property type="entry name" value="SERPENTINE RECEPTOR CLASS GAMMA-RELATED"/>
    <property type="match status" value="1"/>
</dbReference>
<keyword evidence="5 6" id="KW-0472">Membrane</keyword>
<evidence type="ECO:0000313" key="8">
    <source>
        <dbReference type="Proteomes" id="UP000271162"/>
    </source>
</evidence>
<feature type="transmembrane region" description="Helical" evidence="6">
    <location>
        <begin position="63"/>
        <end position="82"/>
    </location>
</feature>
<dbReference type="AlphaFoldDB" id="A0A0N4YT67"/>
<reference evidence="7 8" key="2">
    <citation type="submission" date="2018-11" db="EMBL/GenBank/DDBJ databases">
        <authorList>
            <consortium name="Pathogen Informatics"/>
        </authorList>
    </citation>
    <scope>NUCLEOTIDE SEQUENCE [LARGE SCALE GENOMIC DNA]</scope>
</reference>
<reference evidence="9" key="1">
    <citation type="submission" date="2017-02" db="UniProtKB">
        <authorList>
            <consortium name="WormBaseParasite"/>
        </authorList>
    </citation>
    <scope>IDENTIFICATION</scope>
</reference>
<comment type="subcellular location">
    <subcellularLocation>
        <location evidence="1">Membrane</location>
        <topology evidence="1">Multi-pass membrane protein</topology>
    </subcellularLocation>
</comment>
<evidence type="ECO:0000256" key="1">
    <source>
        <dbReference type="ARBA" id="ARBA00004141"/>
    </source>
</evidence>
<dbReference type="WBParaSite" id="NBR_0002043901-mRNA-1">
    <property type="protein sequence ID" value="NBR_0002043901-mRNA-1"/>
    <property type="gene ID" value="NBR_0002043901"/>
</dbReference>
<evidence type="ECO:0000313" key="7">
    <source>
        <dbReference type="EMBL" id="VDL84177.1"/>
    </source>
</evidence>
<dbReference type="Proteomes" id="UP000271162">
    <property type="component" value="Unassembled WGS sequence"/>
</dbReference>
<dbReference type="PRINTS" id="PR00698">
    <property type="entry name" value="TMPROTEINSRG"/>
</dbReference>
<evidence type="ECO:0000256" key="4">
    <source>
        <dbReference type="ARBA" id="ARBA00022989"/>
    </source>
</evidence>
<sequence length="240" mass="26998">NVGFFCRQLLEIFAEPTWVLNPYKSVATYCPVAILVIHFAISFNRLTVVLFPVSASLVWADHFYKILVILLLIPLVFVWFVLPCKSYAALDTDGGVEIEYKKVFKLSSALHTFIAATLFGSLTLLATAAVAVKIYQLGAKQLSSAEKTLFAFEALLMLTTMLYAVTQAMLYASKYLFESPSMQSTVLFFRNFIIDIFILPNAWTLPLLSTSVRRYYARKVFRASKQTVTQTTVRNKALGV</sequence>
<dbReference type="InterPro" id="IPR051119">
    <property type="entry name" value="Nematode_SR-like"/>
</dbReference>
<gene>
    <name evidence="7" type="ORF">NBR_LOCUS20440</name>
</gene>
<accession>A0A0N4YT67</accession>
<dbReference type="GO" id="GO:0007606">
    <property type="term" value="P:sensory perception of chemical stimulus"/>
    <property type="evidence" value="ECO:0007669"/>
    <property type="project" value="UniProtKB-UniRule"/>
</dbReference>
<feature type="transmembrane region" description="Helical" evidence="6">
    <location>
        <begin position="113"/>
        <end position="137"/>
    </location>
</feature>
<evidence type="ECO:0000256" key="2">
    <source>
        <dbReference type="ARBA" id="ARBA00005692"/>
    </source>
</evidence>
<organism evidence="9">
    <name type="scientific">Nippostrongylus brasiliensis</name>
    <name type="common">Rat hookworm</name>
    <dbReference type="NCBI Taxonomy" id="27835"/>
    <lineage>
        <taxon>Eukaryota</taxon>
        <taxon>Metazoa</taxon>
        <taxon>Ecdysozoa</taxon>
        <taxon>Nematoda</taxon>
        <taxon>Chromadorea</taxon>
        <taxon>Rhabditida</taxon>
        <taxon>Rhabditina</taxon>
        <taxon>Rhabditomorpha</taxon>
        <taxon>Strongyloidea</taxon>
        <taxon>Heligmosomidae</taxon>
        <taxon>Nippostrongylus</taxon>
    </lineage>
</organism>
<dbReference type="InterPro" id="IPR000609">
    <property type="entry name" value="7TM_GPCR_serpentine_rcpt_Srg"/>
</dbReference>
<keyword evidence="4 6" id="KW-1133">Transmembrane helix</keyword>
<keyword evidence="3 6" id="KW-0812">Transmembrane</keyword>
<proteinExistence type="inferred from homology"/>
<evidence type="ECO:0000256" key="5">
    <source>
        <dbReference type="ARBA" id="ARBA00023136"/>
    </source>
</evidence>
<feature type="transmembrane region" description="Helical" evidence="6">
    <location>
        <begin position="192"/>
        <end position="212"/>
    </location>
</feature>
<evidence type="ECO:0000256" key="3">
    <source>
        <dbReference type="ARBA" id="ARBA00022692"/>
    </source>
</evidence>
<evidence type="ECO:0000256" key="6">
    <source>
        <dbReference type="RuleBase" id="RU280813"/>
    </source>
</evidence>
<dbReference type="Pfam" id="PF02118">
    <property type="entry name" value="Srg"/>
    <property type="match status" value="1"/>
</dbReference>
<protein>
    <recommendedName>
        <fullName evidence="6">Serpentine receptor class gamma</fullName>
    </recommendedName>
</protein>